<evidence type="ECO:0000313" key="3">
    <source>
        <dbReference type="Proteomes" id="UP000254258"/>
    </source>
</evidence>
<sequence>MRFALAWRRWPDDRGSISGTGNLRPLTDFSARRRVRALRDMMSRLPRLTPNTRAQKGYNKQFIQGILMSNIIRFLERIGSQAHWGEASEEEMELALANAEVEGPLHLAVMNKDVAQLQVLLQQKPLVGFVIPGEEEEEEEGEEEPDEKDGPKDMQRASVLSVASQQ</sequence>
<evidence type="ECO:0000313" key="2">
    <source>
        <dbReference type="EMBL" id="RDS84930.1"/>
    </source>
</evidence>
<feature type="region of interest" description="Disordered" evidence="1">
    <location>
        <begin position="130"/>
        <end position="166"/>
    </location>
</feature>
<accession>A0A370X9I0</accession>
<dbReference type="Proteomes" id="UP000254258">
    <property type="component" value="Unassembled WGS sequence"/>
</dbReference>
<dbReference type="EMBL" id="QRBE01000001">
    <property type="protein sequence ID" value="RDS84930.1"/>
    <property type="molecule type" value="Genomic_DNA"/>
</dbReference>
<gene>
    <name evidence="2" type="ORF">DWU98_02975</name>
</gene>
<protein>
    <submittedName>
        <fullName evidence="2">Uncharacterized protein</fullName>
    </submittedName>
</protein>
<organism evidence="2 3">
    <name type="scientific">Dyella monticola</name>
    <dbReference type="NCBI Taxonomy" id="1927958"/>
    <lineage>
        <taxon>Bacteria</taxon>
        <taxon>Pseudomonadati</taxon>
        <taxon>Pseudomonadota</taxon>
        <taxon>Gammaproteobacteria</taxon>
        <taxon>Lysobacterales</taxon>
        <taxon>Rhodanobacteraceae</taxon>
        <taxon>Dyella</taxon>
    </lineage>
</organism>
<dbReference type="AlphaFoldDB" id="A0A370X9I0"/>
<reference evidence="2 3" key="1">
    <citation type="submission" date="2018-07" db="EMBL/GenBank/DDBJ databases">
        <title>Dyella monticola sp. nov. and Dyella psychrodurans sp. nov. isolated from monsoon evergreen broad-leaved forest soil of Dinghu Mountain, China.</title>
        <authorList>
            <person name="Gao Z."/>
            <person name="Qiu L."/>
        </authorList>
    </citation>
    <scope>NUCLEOTIDE SEQUENCE [LARGE SCALE GENOMIC DNA]</scope>
    <source>
        <strain evidence="2 3">4G-K06</strain>
    </source>
</reference>
<name>A0A370X9I0_9GAMM</name>
<keyword evidence="3" id="KW-1185">Reference proteome</keyword>
<proteinExistence type="predicted"/>
<feature type="compositionally biased region" description="Acidic residues" evidence="1">
    <location>
        <begin position="133"/>
        <end position="147"/>
    </location>
</feature>
<comment type="caution">
    <text evidence="2">The sequence shown here is derived from an EMBL/GenBank/DDBJ whole genome shotgun (WGS) entry which is preliminary data.</text>
</comment>
<dbReference type="RefSeq" id="WP_147293186.1">
    <property type="nucleotide sequence ID" value="NZ_QRBE01000001.1"/>
</dbReference>
<evidence type="ECO:0000256" key="1">
    <source>
        <dbReference type="SAM" id="MobiDB-lite"/>
    </source>
</evidence>